<evidence type="ECO:0008006" key="3">
    <source>
        <dbReference type="Google" id="ProtNLM"/>
    </source>
</evidence>
<dbReference type="PATRIC" id="fig|1641812.3.peg.2096"/>
<protein>
    <recommendedName>
        <fullName evidence="3">Mobile element protein</fullName>
    </recommendedName>
</protein>
<dbReference type="Proteomes" id="UP000034103">
    <property type="component" value="Chromosome"/>
</dbReference>
<gene>
    <name evidence="1" type="ORF">MYAER_2027</name>
</gene>
<dbReference type="HOGENOM" id="CLU_3292389_0_0_3"/>
<name>A0A0F6RL51_MICAE</name>
<proteinExistence type="predicted"/>
<sequence length="40" mass="4610">MLLIKWSDRNFLVYLKKCKLSSLTVDVILCGHLGEFLKAI</sequence>
<dbReference type="AlphaFoldDB" id="A0A0F6RL51"/>
<dbReference type="EMBL" id="CP011304">
    <property type="protein sequence ID" value="AKE64375.1"/>
    <property type="molecule type" value="Genomic_DNA"/>
</dbReference>
<reference evidence="1 2" key="1">
    <citation type="journal article" date="2015" name="Genome Announc.">
        <title>Complete Genome Sequence of Microcystis aeruginosa NIES-2549, a Bloom-Forming Cyanobacterium from Lake Kasumigaura, Japan.</title>
        <authorList>
            <person name="Yamaguchi H."/>
            <person name="Suzuki S."/>
            <person name="Tanabe Y."/>
            <person name="Osana Y."/>
            <person name="Shimura Y."/>
            <person name="Ishida K."/>
            <person name="Kawachi M."/>
        </authorList>
    </citation>
    <scope>NUCLEOTIDE SEQUENCE [LARGE SCALE GENOMIC DNA]</scope>
    <source>
        <strain evidence="1 2">NIES-2549</strain>
    </source>
</reference>
<evidence type="ECO:0000313" key="2">
    <source>
        <dbReference type="Proteomes" id="UP000034103"/>
    </source>
</evidence>
<accession>A0A0F6RL51</accession>
<organism evidence="1 2">
    <name type="scientific">Microcystis aeruginosa NIES-2549</name>
    <dbReference type="NCBI Taxonomy" id="1641812"/>
    <lineage>
        <taxon>Bacteria</taxon>
        <taxon>Bacillati</taxon>
        <taxon>Cyanobacteriota</taxon>
        <taxon>Cyanophyceae</taxon>
        <taxon>Oscillatoriophycideae</taxon>
        <taxon>Chroococcales</taxon>
        <taxon>Microcystaceae</taxon>
        <taxon>Microcystis</taxon>
    </lineage>
</organism>
<evidence type="ECO:0000313" key="1">
    <source>
        <dbReference type="EMBL" id="AKE64375.1"/>
    </source>
</evidence>